<protein>
    <submittedName>
        <fullName evidence="1">Uncharacterized protein</fullName>
    </submittedName>
</protein>
<reference evidence="1" key="1">
    <citation type="submission" date="2013-10" db="EMBL/GenBank/DDBJ databases">
        <title>Draft genome sequence of Clostridium botulinum type B strain Osaka05.</title>
        <authorList>
            <person name="Sakaguchi Y."/>
            <person name="Hosomi K."/>
            <person name="Uchiyama J."/>
            <person name="Ogura Y."/>
            <person name="Sakaguchi M."/>
            <person name="Kohda T."/>
            <person name="Mukamoto M."/>
            <person name="Misawa N."/>
            <person name="Matsuzaki S."/>
            <person name="Hayashi T."/>
            <person name="Kozaki S."/>
        </authorList>
    </citation>
    <scope>NUCLEOTIDE SEQUENCE</scope>
    <source>
        <strain evidence="1">Osaka05</strain>
    </source>
</reference>
<name>A0A0S6U1T6_CLOBO</name>
<dbReference type="EMBL" id="DF384213">
    <property type="protein sequence ID" value="GAE01369.1"/>
    <property type="molecule type" value="Genomic_DNA"/>
</dbReference>
<dbReference type="HOGENOM" id="CLU_3182194_0_0_9"/>
<dbReference type="Proteomes" id="UP000054164">
    <property type="component" value="Unassembled WGS sequence"/>
</dbReference>
<proteinExistence type="predicted"/>
<accession>A0A0S6U1T6</accession>
<evidence type="ECO:0000313" key="1">
    <source>
        <dbReference type="EMBL" id="GAE01369.1"/>
    </source>
</evidence>
<gene>
    <name evidence="1" type="ORF">CBO05C_1059</name>
</gene>
<organism evidence="1">
    <name type="scientific">Clostridium botulinum B str. Osaka05</name>
    <dbReference type="NCBI Taxonomy" id="1407017"/>
    <lineage>
        <taxon>Bacteria</taxon>
        <taxon>Bacillati</taxon>
        <taxon>Bacillota</taxon>
        <taxon>Clostridia</taxon>
        <taxon>Eubacteriales</taxon>
        <taxon>Clostridiaceae</taxon>
        <taxon>Clostridium</taxon>
    </lineage>
</organism>
<dbReference type="AlphaFoldDB" id="A0A0S6U1T6"/>
<sequence>MISYFFNKKFTNETISEFYNERLSNLYYGLSKCVSNIEEIKKGKAIYES</sequence>